<organism evidence="1 2">
    <name type="scientific">Cannabis sativa</name>
    <name type="common">Hemp</name>
    <name type="synonym">Marijuana</name>
    <dbReference type="NCBI Taxonomy" id="3483"/>
    <lineage>
        <taxon>Eukaryota</taxon>
        <taxon>Viridiplantae</taxon>
        <taxon>Streptophyta</taxon>
        <taxon>Embryophyta</taxon>
        <taxon>Tracheophyta</taxon>
        <taxon>Spermatophyta</taxon>
        <taxon>Magnoliopsida</taxon>
        <taxon>eudicotyledons</taxon>
        <taxon>Gunneridae</taxon>
        <taxon>Pentapetalae</taxon>
        <taxon>rosids</taxon>
        <taxon>fabids</taxon>
        <taxon>Rosales</taxon>
        <taxon>Cannabaceae</taxon>
        <taxon>Cannabis</taxon>
    </lineage>
</organism>
<evidence type="ECO:0000313" key="1">
    <source>
        <dbReference type="EnsemblPlants" id="cds.evm.model.08.1824"/>
    </source>
</evidence>
<sequence>MFADDTVLFSRVNKTEEKNLLERLRIYETWSGQHCSKAKSNALFSRNLPHEKIRDILEALAIEEIQGEERHLGNLVFQETKEGKLRKAKGKYLALKSWDRICQPKSSGGLGIRRFEDMNRALLSKLASSVANNEDKLSVLLKGSMAMVADESSINFGNQPWIPWMETPEFRNLMALLRLKRFTVKTIADISQGHHWDKEMETELQGGGRQQATDDIPIREFVSNGDLDQVGIEVMGRVNVNDMDWFGVELVAQVQEKEIEEMENDNVYMYCQAIEEEATRVLTLLHRFEIISGQKEAEADNLYLGLSSIMERNKNAVLDFLKGHFCINGESQRLFASKSGGEKVYSDWAQLAAAFGGRYFVCSAYQSVQVLKAQARCFYGRVTLKVAEALGIKEAWSWLKTYHIAPMVQKRGYL</sequence>
<reference evidence="1" key="1">
    <citation type="submission" date="2018-11" db="EMBL/GenBank/DDBJ databases">
        <authorList>
            <person name="Grassa J C."/>
        </authorList>
    </citation>
    <scope>NUCLEOTIDE SEQUENCE [LARGE SCALE GENOMIC DNA]</scope>
</reference>
<reference evidence="1" key="2">
    <citation type="submission" date="2021-03" db="UniProtKB">
        <authorList>
            <consortium name="EnsemblPlants"/>
        </authorList>
    </citation>
    <scope>IDENTIFICATION</scope>
</reference>
<proteinExistence type="predicted"/>
<dbReference type="Proteomes" id="UP000596661">
    <property type="component" value="Chromosome 8"/>
</dbReference>
<dbReference type="Gramene" id="evm.model.08.1824">
    <property type="protein sequence ID" value="cds.evm.model.08.1824"/>
    <property type="gene ID" value="evm.TU.08.1824"/>
</dbReference>
<name>A0A803Q9X2_CANSA</name>
<accession>A0A803Q9X2</accession>
<dbReference type="EnsemblPlants" id="evm.model.08.1824">
    <property type="protein sequence ID" value="cds.evm.model.08.1824"/>
    <property type="gene ID" value="evm.TU.08.1824"/>
</dbReference>
<evidence type="ECO:0000313" key="2">
    <source>
        <dbReference type="Proteomes" id="UP000596661"/>
    </source>
</evidence>
<dbReference type="EMBL" id="UZAU01000717">
    <property type="status" value="NOT_ANNOTATED_CDS"/>
    <property type="molecule type" value="Genomic_DNA"/>
</dbReference>
<dbReference type="AlphaFoldDB" id="A0A803Q9X2"/>
<evidence type="ECO:0008006" key="3">
    <source>
        <dbReference type="Google" id="ProtNLM"/>
    </source>
</evidence>
<protein>
    <recommendedName>
        <fullName evidence="3">Reverse transcriptase domain-containing protein</fullName>
    </recommendedName>
</protein>
<keyword evidence="2" id="KW-1185">Reference proteome</keyword>